<dbReference type="Proteomes" id="UP001220209">
    <property type="component" value="Plasmid unnamed1"/>
</dbReference>
<geneLocation type="plasmid" evidence="2 3">
    <name>unnamed1</name>
</geneLocation>
<dbReference type="AlphaFoldDB" id="A0A250LLL4"/>
<sequence>MDSPNLVIEPTTERSQQPYWPGTWVTIVELEFQHIIIDSNAVGDVSRLGPSPDQLHEGLNTSVTVVTSNGFLLWMPEGSVVHGDWSTDQQVFTRRDGKGNLALSDVRAWSALPQPIADA</sequence>
<reference evidence="1" key="2">
    <citation type="journal article" date="2017" name="Genome Announc.">
        <title>High-Quality Draft Genome Sequence of Burkholderia contaminans CH-1, a Gram-Negative Bacterium That Metabolizes 2-Azahypoxanthine, a Plant Growth-Regulating Compound.</title>
        <authorList>
            <person name="Choi J.-H."/>
            <person name="Sugiura H."/>
            <person name="Moriuchi R."/>
            <person name="Kawagishi H."/>
            <person name="Dohra H."/>
        </authorList>
    </citation>
    <scope>NUCLEOTIDE SEQUENCE</scope>
    <source>
        <strain evidence="1">CH-1</strain>
        <plasmid evidence="1">pBC453</plasmid>
    </source>
</reference>
<proteinExistence type="predicted"/>
<accession>A0A250LLL4</accession>
<dbReference type="EMBL" id="CP090643">
    <property type="protein sequence ID" value="WFN23666.1"/>
    <property type="molecule type" value="Genomic_DNA"/>
</dbReference>
<geneLocation type="plasmid" evidence="1">
    <name>pBC453</name>
</geneLocation>
<evidence type="ECO:0000313" key="1">
    <source>
        <dbReference type="EMBL" id="BBA45410.1"/>
    </source>
</evidence>
<dbReference type="EMBL" id="AP018360">
    <property type="protein sequence ID" value="BBA45410.1"/>
    <property type="molecule type" value="Genomic_DNA"/>
</dbReference>
<name>A0A250LLL4_9BURK</name>
<reference evidence="2 3" key="3">
    <citation type="submission" date="2021-12" db="EMBL/GenBank/DDBJ databases">
        <title>Genomic and phenotypic characterization of three Burkholderia contaminans isolates recovered from different sources.</title>
        <authorList>
            <person name="Lopez De Volder A."/>
            <person name="Fan Y."/>
            <person name="Nunvar J."/>
            <person name="Herrera T."/>
            <person name="Timp W."/>
            <person name="Degrossi J."/>
        </authorList>
    </citation>
    <scope>NUCLEOTIDE SEQUENCE [LARGE SCALE GENOMIC DNA]</scope>
    <source>
        <strain evidence="2 3">LMG 23361</strain>
        <plasmid evidence="2 3">unnamed1</plasmid>
    </source>
</reference>
<gene>
    <name evidence="1" type="ORF">BCCH1_79210</name>
    <name evidence="2" type="ORF">LXE91_39715</name>
</gene>
<reference evidence="1" key="1">
    <citation type="journal article" date="2016" name="Biosci. Biotechnol. Biochem.">
        <title>Bioconversion of AHX to AOH by resting cells of Burkholderia contaminans CH-1.</title>
        <authorList>
            <person name="Choi J.H."/>
            <person name="Kikuchi A."/>
            <person name="Pumkaeo P."/>
            <person name="Hirai H."/>
            <person name="Tokuyama S."/>
            <person name="Kawagishi H."/>
        </authorList>
    </citation>
    <scope>NUCLEOTIDE SEQUENCE</scope>
    <source>
        <strain evidence="1">CH-1</strain>
        <plasmid evidence="1">pBC453</plasmid>
    </source>
</reference>
<organism evidence="1">
    <name type="scientific">Burkholderia contaminans</name>
    <dbReference type="NCBI Taxonomy" id="488447"/>
    <lineage>
        <taxon>Bacteria</taxon>
        <taxon>Pseudomonadati</taxon>
        <taxon>Pseudomonadota</taxon>
        <taxon>Betaproteobacteria</taxon>
        <taxon>Burkholderiales</taxon>
        <taxon>Burkholderiaceae</taxon>
        <taxon>Burkholderia</taxon>
        <taxon>Burkholderia cepacia complex</taxon>
    </lineage>
</organism>
<keyword evidence="1" id="KW-0614">Plasmid</keyword>
<evidence type="ECO:0000313" key="2">
    <source>
        <dbReference type="EMBL" id="WFN23666.1"/>
    </source>
</evidence>
<evidence type="ECO:0000313" key="3">
    <source>
        <dbReference type="Proteomes" id="UP001220209"/>
    </source>
</evidence>
<protein>
    <submittedName>
        <fullName evidence="1">Uncharacterized protein</fullName>
    </submittedName>
</protein>
<dbReference type="RefSeq" id="WP_046543737.1">
    <property type="nucleotide sequence ID" value="NZ_AP018360.1"/>
</dbReference>